<dbReference type="PRINTS" id="PR00420">
    <property type="entry name" value="RNGMNOXGNASE"/>
</dbReference>
<keyword evidence="1" id="KW-0285">Flavoprotein</keyword>
<organism evidence="5 6">
    <name type="scientific">Curvularia clavata</name>
    <dbReference type="NCBI Taxonomy" id="95742"/>
    <lineage>
        <taxon>Eukaryota</taxon>
        <taxon>Fungi</taxon>
        <taxon>Dikarya</taxon>
        <taxon>Ascomycota</taxon>
        <taxon>Pezizomycotina</taxon>
        <taxon>Dothideomycetes</taxon>
        <taxon>Pleosporomycetidae</taxon>
        <taxon>Pleosporales</taxon>
        <taxon>Pleosporineae</taxon>
        <taxon>Pleosporaceae</taxon>
        <taxon>Curvularia</taxon>
    </lineage>
</organism>
<keyword evidence="2" id="KW-0274">FAD</keyword>
<evidence type="ECO:0000313" key="6">
    <source>
        <dbReference type="Proteomes" id="UP001056012"/>
    </source>
</evidence>
<keyword evidence="3" id="KW-0560">Oxidoreductase</keyword>
<dbReference type="AlphaFoldDB" id="A0A9Q8ZEB3"/>
<protein>
    <submittedName>
        <fullName evidence="5">Flavoprotein monooxygenase</fullName>
    </submittedName>
</protein>
<dbReference type="InterPro" id="IPR051704">
    <property type="entry name" value="FAD_aromatic-hydroxylase"/>
</dbReference>
<reference evidence="5" key="1">
    <citation type="submission" date="2021-12" db="EMBL/GenBank/DDBJ databases">
        <title>Curvularia clavata genome.</title>
        <authorList>
            <person name="Cao Y."/>
        </authorList>
    </citation>
    <scope>NUCLEOTIDE SEQUENCE</scope>
    <source>
        <strain evidence="5">Yc1106</strain>
    </source>
</reference>
<sequence>MSLATAPQLKILVNGAGIAGSCLAYWLSRTNLNASITVLERSPTPRATGQSIDIRGPAISIVQKMNLLEAIRAYNTTEIGTRIIDSSNKVIAEFGKGRSATAEYEILRADLCSLFVDATKNRQNVKYTYGDYVRAIEQTERKVDVEFENGDKESFDLIVGADGSTSRIRSLILSEEERKDSYNFIGQYTAFFSIPRQSTDTKHWYWYNATKGRGLMTRPHRNEKTVGCYIVVTTPQHGQRDPVAEKAMDAGPDAQKAFLHEYFKDAGWQAERILAGMDECDDFYMSRMARVRLPTWTKHRATLLGDAAHATFGVGTTLAIEGAYFLAGELSKIKSTDDVPGALKAYEKAFQAVIAKEGDLPPGYPQLAFPQTAWGIKVRDAIAWTLCKSKAYKLLPGDQPDESNLPPYEWVSV</sequence>
<dbReference type="OrthoDB" id="655030at2759"/>
<dbReference type="SUPFAM" id="SSF51905">
    <property type="entry name" value="FAD/NAD(P)-binding domain"/>
    <property type="match status" value="1"/>
</dbReference>
<evidence type="ECO:0000313" key="5">
    <source>
        <dbReference type="EMBL" id="USP80655.1"/>
    </source>
</evidence>
<evidence type="ECO:0000256" key="1">
    <source>
        <dbReference type="ARBA" id="ARBA00022630"/>
    </source>
</evidence>
<accession>A0A9Q8ZEB3</accession>
<dbReference type="GO" id="GO:0004497">
    <property type="term" value="F:monooxygenase activity"/>
    <property type="evidence" value="ECO:0007669"/>
    <property type="project" value="UniProtKB-KW"/>
</dbReference>
<keyword evidence="6" id="KW-1185">Reference proteome</keyword>
<evidence type="ECO:0000256" key="3">
    <source>
        <dbReference type="ARBA" id="ARBA00023002"/>
    </source>
</evidence>
<feature type="domain" description="FAD-binding" evidence="4">
    <location>
        <begin position="10"/>
        <end position="354"/>
    </location>
</feature>
<dbReference type="PANTHER" id="PTHR46865:SF2">
    <property type="entry name" value="MONOOXYGENASE"/>
    <property type="match status" value="1"/>
</dbReference>
<dbReference type="Proteomes" id="UP001056012">
    <property type="component" value="Chromosome 6"/>
</dbReference>
<gene>
    <name evidence="5" type="ORF">yc1106_07929</name>
</gene>
<evidence type="ECO:0000259" key="4">
    <source>
        <dbReference type="Pfam" id="PF01494"/>
    </source>
</evidence>
<dbReference type="Gene3D" id="3.50.50.60">
    <property type="entry name" value="FAD/NAD(P)-binding domain"/>
    <property type="match status" value="1"/>
</dbReference>
<dbReference type="GO" id="GO:0071949">
    <property type="term" value="F:FAD binding"/>
    <property type="evidence" value="ECO:0007669"/>
    <property type="project" value="InterPro"/>
</dbReference>
<dbReference type="VEuPathDB" id="FungiDB:yc1106_07929"/>
<proteinExistence type="predicted"/>
<evidence type="ECO:0000256" key="2">
    <source>
        <dbReference type="ARBA" id="ARBA00022827"/>
    </source>
</evidence>
<dbReference type="InterPro" id="IPR036188">
    <property type="entry name" value="FAD/NAD-bd_sf"/>
</dbReference>
<name>A0A9Q8ZEB3_CURCL</name>
<dbReference type="PANTHER" id="PTHR46865">
    <property type="entry name" value="OXIDOREDUCTASE-RELATED"/>
    <property type="match status" value="1"/>
</dbReference>
<dbReference type="Gene3D" id="3.30.9.10">
    <property type="entry name" value="D-Amino Acid Oxidase, subunit A, domain 2"/>
    <property type="match status" value="1"/>
</dbReference>
<dbReference type="Pfam" id="PF01494">
    <property type="entry name" value="FAD_binding_3"/>
    <property type="match status" value="1"/>
</dbReference>
<dbReference type="EMBL" id="CP089279">
    <property type="protein sequence ID" value="USP80655.1"/>
    <property type="molecule type" value="Genomic_DNA"/>
</dbReference>
<dbReference type="InterPro" id="IPR002938">
    <property type="entry name" value="FAD-bd"/>
</dbReference>
<keyword evidence="5" id="KW-0503">Monooxygenase</keyword>